<evidence type="ECO:0000256" key="1">
    <source>
        <dbReference type="SAM" id="MobiDB-lite"/>
    </source>
</evidence>
<feature type="compositionally biased region" description="Basic residues" evidence="1">
    <location>
        <begin position="10"/>
        <end position="31"/>
    </location>
</feature>
<feature type="region of interest" description="Disordered" evidence="1">
    <location>
        <begin position="226"/>
        <end position="251"/>
    </location>
</feature>
<gene>
    <name evidence="2" type="ORF">C2845_PM06G08780</name>
</gene>
<evidence type="ECO:0000313" key="2">
    <source>
        <dbReference type="EMBL" id="RLN00634.1"/>
    </source>
</evidence>
<dbReference type="STRING" id="4540.A0A3L6RD92"/>
<organism evidence="2 3">
    <name type="scientific">Panicum miliaceum</name>
    <name type="common">Proso millet</name>
    <name type="synonym">Broomcorn millet</name>
    <dbReference type="NCBI Taxonomy" id="4540"/>
    <lineage>
        <taxon>Eukaryota</taxon>
        <taxon>Viridiplantae</taxon>
        <taxon>Streptophyta</taxon>
        <taxon>Embryophyta</taxon>
        <taxon>Tracheophyta</taxon>
        <taxon>Spermatophyta</taxon>
        <taxon>Magnoliopsida</taxon>
        <taxon>Liliopsida</taxon>
        <taxon>Poales</taxon>
        <taxon>Poaceae</taxon>
        <taxon>PACMAD clade</taxon>
        <taxon>Panicoideae</taxon>
        <taxon>Panicodae</taxon>
        <taxon>Paniceae</taxon>
        <taxon>Panicinae</taxon>
        <taxon>Panicum</taxon>
        <taxon>Panicum sect. Panicum</taxon>
    </lineage>
</organism>
<protein>
    <submittedName>
        <fullName evidence="2">TBCC domain-containing protein 1-like</fullName>
    </submittedName>
</protein>
<feature type="region of interest" description="Disordered" evidence="1">
    <location>
        <begin position="1"/>
        <end position="32"/>
    </location>
</feature>
<dbReference type="Proteomes" id="UP000275267">
    <property type="component" value="Unassembled WGS sequence"/>
</dbReference>
<proteinExistence type="predicted"/>
<dbReference type="AlphaFoldDB" id="A0A3L6RD92"/>
<dbReference type="EMBL" id="PQIB02000009">
    <property type="protein sequence ID" value="RLN00634.1"/>
    <property type="molecule type" value="Genomic_DNA"/>
</dbReference>
<sequence length="255" mass="27577">MVDGEESSTKRRRKLQPTRAHGRSVPARHRGARDLLPDHLRPERPHRHHHYIWGALGLAEGQACTGGHAGGHHGARGGTSDPLRAGGAHAREADPRDLLLFLYIQFYKRFVPHGHRDSPAVVDVWHPPSFGGGGEREDQGRTAVSEGKGRSTGTTPVGRSSGGGGQVRAEGMEEALLPRQWRWWRRSGSGWSEELKTVETQALVPIPGAPLLHDSGAAIVAAPGSACGHGRRMKKSRGEEKKGRRKGMTCGAVCK</sequence>
<evidence type="ECO:0000313" key="3">
    <source>
        <dbReference type="Proteomes" id="UP000275267"/>
    </source>
</evidence>
<feature type="region of interest" description="Disordered" evidence="1">
    <location>
        <begin position="67"/>
        <end position="89"/>
    </location>
</feature>
<accession>A0A3L6RD92</accession>
<keyword evidence="3" id="KW-1185">Reference proteome</keyword>
<comment type="caution">
    <text evidence="2">The sequence shown here is derived from an EMBL/GenBank/DDBJ whole genome shotgun (WGS) entry which is preliminary data.</text>
</comment>
<reference evidence="3" key="1">
    <citation type="journal article" date="2019" name="Nat. Commun.">
        <title>The genome of broomcorn millet.</title>
        <authorList>
            <person name="Zou C."/>
            <person name="Miki D."/>
            <person name="Li D."/>
            <person name="Tang Q."/>
            <person name="Xiao L."/>
            <person name="Rajput S."/>
            <person name="Deng P."/>
            <person name="Jia W."/>
            <person name="Huang R."/>
            <person name="Zhang M."/>
            <person name="Sun Y."/>
            <person name="Hu J."/>
            <person name="Fu X."/>
            <person name="Schnable P.S."/>
            <person name="Li F."/>
            <person name="Zhang H."/>
            <person name="Feng B."/>
            <person name="Zhu X."/>
            <person name="Liu R."/>
            <person name="Schnable J.C."/>
            <person name="Zhu J.-K."/>
            <person name="Zhang H."/>
        </authorList>
    </citation>
    <scope>NUCLEOTIDE SEQUENCE [LARGE SCALE GENOMIC DNA]</scope>
</reference>
<feature type="region of interest" description="Disordered" evidence="1">
    <location>
        <begin position="127"/>
        <end position="167"/>
    </location>
</feature>
<name>A0A3L6RD92_PANMI</name>